<organism evidence="2 3">
    <name type="scientific">Arcicella aurantiaca</name>
    <dbReference type="NCBI Taxonomy" id="591202"/>
    <lineage>
        <taxon>Bacteria</taxon>
        <taxon>Pseudomonadati</taxon>
        <taxon>Bacteroidota</taxon>
        <taxon>Cytophagia</taxon>
        <taxon>Cytophagales</taxon>
        <taxon>Flectobacillaceae</taxon>
        <taxon>Arcicella</taxon>
    </lineage>
</organism>
<keyword evidence="3" id="KW-1185">Reference proteome</keyword>
<dbReference type="InterPro" id="IPR014555">
    <property type="entry name" value="RecF-like"/>
</dbReference>
<sequence length="398" mass="45777">MKIEKIKVKNYKVFEDTEINNLPSMCVFLGANGAGKSTLFDVFGFLSEALRNNVKSAINNRGGFKEVISRNKSGDIEFEIKFRNDDIDRKRQPLITYELSIGLEQNMPIVRKEVLSYRRGQKGKPFKFLDFSNGKGMAIINEIEFEQAKQDFKEEREEFPLDSPDILAIKGLGQFQNFKAISDFRKLLESWYISNFQIPDAKKSQDIGVSEQLSPTGDNLALVTDYIFENYPKVFEEILEKMKKRVPGITNVTAAKTEDGRIILRFQDGSFKDPFISRYVSDGTLKMFAYLVLMNNPQKHPLLCIEEPENYLHPELLRQLAEEFREYSHKGGQVFISTHSPDFVNALELDEVFWLTKKDGYTTIKRAKDDETVRSLVEAGDNLGYLWNQKYFKGSGPL</sequence>
<dbReference type="PANTHER" id="PTHR40396:SF1">
    <property type="entry name" value="ATPASE AAA-TYPE CORE DOMAIN-CONTAINING PROTEIN"/>
    <property type="match status" value="1"/>
</dbReference>
<dbReference type="Gene3D" id="3.40.50.300">
    <property type="entry name" value="P-loop containing nucleotide triphosphate hydrolases"/>
    <property type="match status" value="1"/>
</dbReference>
<evidence type="ECO:0000313" key="3">
    <source>
        <dbReference type="Proteomes" id="UP000245489"/>
    </source>
</evidence>
<dbReference type="GO" id="GO:0005524">
    <property type="term" value="F:ATP binding"/>
    <property type="evidence" value="ECO:0007669"/>
    <property type="project" value="InterPro"/>
</dbReference>
<accession>A0A316E3R1</accession>
<dbReference type="InterPro" id="IPR027417">
    <property type="entry name" value="P-loop_NTPase"/>
</dbReference>
<reference evidence="2 3" key="1">
    <citation type="submission" date="2018-05" db="EMBL/GenBank/DDBJ databases">
        <title>Genomic Encyclopedia of Archaeal and Bacterial Type Strains, Phase II (KMG-II): from individual species to whole genera.</title>
        <authorList>
            <person name="Goeker M."/>
        </authorList>
    </citation>
    <scope>NUCLEOTIDE SEQUENCE [LARGE SCALE GENOMIC DNA]</scope>
    <source>
        <strain evidence="2 3">DSM 22214</strain>
    </source>
</reference>
<feature type="domain" description="ATPase AAA-type core" evidence="1">
    <location>
        <begin position="27"/>
        <end position="344"/>
    </location>
</feature>
<dbReference type="GO" id="GO:0016887">
    <property type="term" value="F:ATP hydrolysis activity"/>
    <property type="evidence" value="ECO:0007669"/>
    <property type="project" value="InterPro"/>
</dbReference>
<dbReference type="AlphaFoldDB" id="A0A316E3R1"/>
<evidence type="ECO:0000259" key="1">
    <source>
        <dbReference type="Pfam" id="PF13304"/>
    </source>
</evidence>
<dbReference type="OrthoDB" id="9805802at2"/>
<comment type="caution">
    <text evidence="2">The sequence shown here is derived from an EMBL/GenBank/DDBJ whole genome shotgun (WGS) entry which is preliminary data.</text>
</comment>
<dbReference type="PIRSF" id="PIRSF029347">
    <property type="entry name" value="RecF"/>
    <property type="match status" value="1"/>
</dbReference>
<protein>
    <submittedName>
        <fullName evidence="2">Putative ATPase</fullName>
    </submittedName>
</protein>
<gene>
    <name evidence="2" type="ORF">LV89_03170</name>
</gene>
<evidence type="ECO:0000313" key="2">
    <source>
        <dbReference type="EMBL" id="PWK23353.1"/>
    </source>
</evidence>
<dbReference type="Pfam" id="PF13304">
    <property type="entry name" value="AAA_21"/>
    <property type="match status" value="1"/>
</dbReference>
<name>A0A316E3R1_9BACT</name>
<dbReference type="RefSeq" id="WP_109743874.1">
    <property type="nucleotide sequence ID" value="NZ_QGGO01000017.1"/>
</dbReference>
<dbReference type="EMBL" id="QGGO01000017">
    <property type="protein sequence ID" value="PWK23353.1"/>
    <property type="molecule type" value="Genomic_DNA"/>
</dbReference>
<dbReference type="CDD" id="cd00267">
    <property type="entry name" value="ABC_ATPase"/>
    <property type="match status" value="1"/>
</dbReference>
<dbReference type="Proteomes" id="UP000245489">
    <property type="component" value="Unassembled WGS sequence"/>
</dbReference>
<dbReference type="InterPro" id="IPR003959">
    <property type="entry name" value="ATPase_AAA_core"/>
</dbReference>
<dbReference type="SUPFAM" id="SSF52540">
    <property type="entry name" value="P-loop containing nucleoside triphosphate hydrolases"/>
    <property type="match status" value="1"/>
</dbReference>
<dbReference type="PANTHER" id="PTHR40396">
    <property type="entry name" value="ATPASE-LIKE PROTEIN"/>
    <property type="match status" value="1"/>
</dbReference>
<proteinExistence type="predicted"/>